<feature type="region of interest" description="Disordered" evidence="3">
    <location>
        <begin position="99"/>
        <end position="131"/>
    </location>
</feature>
<keyword evidence="6" id="KW-1185">Reference proteome</keyword>
<feature type="signal peptide" evidence="4">
    <location>
        <begin position="1"/>
        <end position="46"/>
    </location>
</feature>
<reference evidence="5 6" key="1">
    <citation type="submission" date="2024-04" db="EMBL/GenBank/DDBJ databases">
        <title>Novel species of the genus Ideonella isolated from streams.</title>
        <authorList>
            <person name="Lu H."/>
        </authorList>
    </citation>
    <scope>NUCLEOTIDE SEQUENCE [LARGE SCALE GENOMIC DNA]</scope>
    <source>
        <strain evidence="5 6">BYS139W</strain>
    </source>
</reference>
<dbReference type="Proteomes" id="UP001368500">
    <property type="component" value="Unassembled WGS sequence"/>
</dbReference>
<evidence type="ECO:0000256" key="3">
    <source>
        <dbReference type="SAM" id="MobiDB-lite"/>
    </source>
</evidence>
<comment type="caution">
    <text evidence="5">The sequence shown here is derived from an EMBL/GenBank/DDBJ whole genome shotgun (WGS) entry which is preliminary data.</text>
</comment>
<dbReference type="Pfam" id="PF03938">
    <property type="entry name" value="OmpH"/>
    <property type="match status" value="1"/>
</dbReference>
<dbReference type="PANTHER" id="PTHR35089:SF1">
    <property type="entry name" value="CHAPERONE PROTEIN SKP"/>
    <property type="match status" value="1"/>
</dbReference>
<dbReference type="SMART" id="SM00935">
    <property type="entry name" value="OmpH"/>
    <property type="match status" value="1"/>
</dbReference>
<evidence type="ECO:0000256" key="2">
    <source>
        <dbReference type="PIRNR" id="PIRNR002094"/>
    </source>
</evidence>
<protein>
    <submittedName>
        <fullName evidence="5">OmpH family outer membrane protein</fullName>
    </submittedName>
</protein>
<evidence type="ECO:0000313" key="6">
    <source>
        <dbReference type="Proteomes" id="UP001368500"/>
    </source>
</evidence>
<gene>
    <name evidence="5" type="ORF">AACH11_15210</name>
</gene>
<dbReference type="EMBL" id="JBBUTF010000013">
    <property type="protein sequence ID" value="MEK8027311.1"/>
    <property type="molecule type" value="Genomic_DNA"/>
</dbReference>
<name>A0ABU9BBM5_9BURK</name>
<evidence type="ECO:0000256" key="1">
    <source>
        <dbReference type="ARBA" id="ARBA00022729"/>
    </source>
</evidence>
<dbReference type="PANTHER" id="PTHR35089">
    <property type="entry name" value="CHAPERONE PROTEIN SKP"/>
    <property type="match status" value="1"/>
</dbReference>
<evidence type="ECO:0000256" key="4">
    <source>
        <dbReference type="SAM" id="SignalP"/>
    </source>
</evidence>
<dbReference type="SUPFAM" id="SSF111384">
    <property type="entry name" value="OmpH-like"/>
    <property type="match status" value="1"/>
</dbReference>
<organism evidence="5 6">
    <name type="scientific">Pseudaquabacterium rugosum</name>
    <dbReference type="NCBI Taxonomy" id="2984194"/>
    <lineage>
        <taxon>Bacteria</taxon>
        <taxon>Pseudomonadati</taxon>
        <taxon>Pseudomonadota</taxon>
        <taxon>Betaproteobacteria</taxon>
        <taxon>Burkholderiales</taxon>
        <taxon>Sphaerotilaceae</taxon>
        <taxon>Pseudaquabacterium</taxon>
    </lineage>
</organism>
<evidence type="ECO:0000313" key="5">
    <source>
        <dbReference type="EMBL" id="MEK8027311.1"/>
    </source>
</evidence>
<accession>A0ABU9BBM5</accession>
<dbReference type="InterPro" id="IPR005632">
    <property type="entry name" value="Chaperone_Skp"/>
</dbReference>
<sequence>MTMSASRPLHPRPARLGRGAPVLSCRGLAAAAVLALSACAPLLAQAQDALRIGYVNSERVLREAAPAKAALARMEADFSKRDKELNDVAARLKSVADKLDKDAPTLSESERTRRQRDLQEQGRELERKRREFQEDLNQRRNEETQAIVERANKVIKSIFENEKYDLILQDAVFFSPRVDITDKVIKALGAAPAAK</sequence>
<dbReference type="InterPro" id="IPR024930">
    <property type="entry name" value="Skp_dom_sf"/>
</dbReference>
<comment type="similarity">
    <text evidence="2">Belongs to the skp family.</text>
</comment>
<dbReference type="PIRSF" id="PIRSF002094">
    <property type="entry name" value="OMP26_Skp"/>
    <property type="match status" value="1"/>
</dbReference>
<dbReference type="Gene3D" id="3.30.910.20">
    <property type="entry name" value="Skp domain"/>
    <property type="match status" value="1"/>
</dbReference>
<feature type="chain" id="PRO_5045452654" evidence="4">
    <location>
        <begin position="47"/>
        <end position="195"/>
    </location>
</feature>
<proteinExistence type="inferred from homology"/>
<keyword evidence="1 4" id="KW-0732">Signal</keyword>